<feature type="compositionally biased region" description="Basic and acidic residues" evidence="1">
    <location>
        <begin position="46"/>
        <end position="70"/>
    </location>
</feature>
<keyword evidence="2" id="KW-1133">Transmembrane helix</keyword>
<comment type="caution">
    <text evidence="3">The sequence shown here is derived from an EMBL/GenBank/DDBJ whole genome shotgun (WGS) entry which is preliminary data.</text>
</comment>
<feature type="region of interest" description="Disordered" evidence="1">
    <location>
        <begin position="1"/>
        <end position="132"/>
    </location>
</feature>
<feature type="transmembrane region" description="Helical" evidence="2">
    <location>
        <begin position="386"/>
        <end position="411"/>
    </location>
</feature>
<evidence type="ECO:0000256" key="1">
    <source>
        <dbReference type="SAM" id="MobiDB-lite"/>
    </source>
</evidence>
<feature type="compositionally biased region" description="Polar residues" evidence="1">
    <location>
        <begin position="32"/>
        <end position="45"/>
    </location>
</feature>
<proteinExistence type="predicted"/>
<accession>A0A9D4SWZ7</accession>
<feature type="transmembrane region" description="Helical" evidence="2">
    <location>
        <begin position="447"/>
        <end position="467"/>
    </location>
</feature>
<keyword evidence="4" id="KW-1185">Reference proteome</keyword>
<organism evidence="3 4">
    <name type="scientific">Rhipicephalus sanguineus</name>
    <name type="common">Brown dog tick</name>
    <name type="synonym">Ixodes sanguineus</name>
    <dbReference type="NCBI Taxonomy" id="34632"/>
    <lineage>
        <taxon>Eukaryota</taxon>
        <taxon>Metazoa</taxon>
        <taxon>Ecdysozoa</taxon>
        <taxon>Arthropoda</taxon>
        <taxon>Chelicerata</taxon>
        <taxon>Arachnida</taxon>
        <taxon>Acari</taxon>
        <taxon>Parasitiformes</taxon>
        <taxon>Ixodida</taxon>
        <taxon>Ixodoidea</taxon>
        <taxon>Ixodidae</taxon>
        <taxon>Rhipicephalinae</taxon>
        <taxon>Rhipicephalus</taxon>
        <taxon>Rhipicephalus</taxon>
    </lineage>
</organism>
<feature type="compositionally biased region" description="Low complexity" evidence="1">
    <location>
        <begin position="300"/>
        <end position="310"/>
    </location>
</feature>
<reference evidence="3" key="1">
    <citation type="journal article" date="2020" name="Cell">
        <title>Large-Scale Comparative Analyses of Tick Genomes Elucidate Their Genetic Diversity and Vector Capacities.</title>
        <authorList>
            <consortium name="Tick Genome and Microbiome Consortium (TIGMIC)"/>
            <person name="Jia N."/>
            <person name="Wang J."/>
            <person name="Shi W."/>
            <person name="Du L."/>
            <person name="Sun Y."/>
            <person name="Zhan W."/>
            <person name="Jiang J.F."/>
            <person name="Wang Q."/>
            <person name="Zhang B."/>
            <person name="Ji P."/>
            <person name="Bell-Sakyi L."/>
            <person name="Cui X.M."/>
            <person name="Yuan T.T."/>
            <person name="Jiang B.G."/>
            <person name="Yang W.F."/>
            <person name="Lam T.T."/>
            <person name="Chang Q.C."/>
            <person name="Ding S.J."/>
            <person name="Wang X.J."/>
            <person name="Zhu J.G."/>
            <person name="Ruan X.D."/>
            <person name="Zhao L."/>
            <person name="Wei J.T."/>
            <person name="Ye R.Z."/>
            <person name="Que T.C."/>
            <person name="Du C.H."/>
            <person name="Zhou Y.H."/>
            <person name="Cheng J.X."/>
            <person name="Dai P.F."/>
            <person name="Guo W.B."/>
            <person name="Han X.H."/>
            <person name="Huang E.J."/>
            <person name="Li L.F."/>
            <person name="Wei W."/>
            <person name="Gao Y.C."/>
            <person name="Liu J.Z."/>
            <person name="Shao H.Z."/>
            <person name="Wang X."/>
            <person name="Wang C.C."/>
            <person name="Yang T.C."/>
            <person name="Huo Q.B."/>
            <person name="Li W."/>
            <person name="Chen H.Y."/>
            <person name="Chen S.E."/>
            <person name="Zhou L.G."/>
            <person name="Ni X.B."/>
            <person name="Tian J.H."/>
            <person name="Sheng Y."/>
            <person name="Liu T."/>
            <person name="Pan Y.S."/>
            <person name="Xia L.Y."/>
            <person name="Li J."/>
            <person name="Zhao F."/>
            <person name="Cao W.C."/>
        </authorList>
    </citation>
    <scope>NUCLEOTIDE SEQUENCE</scope>
    <source>
        <strain evidence="3">Rsan-2018</strain>
    </source>
</reference>
<feature type="region of interest" description="Disordered" evidence="1">
    <location>
        <begin position="336"/>
        <end position="369"/>
    </location>
</feature>
<reference evidence="3" key="2">
    <citation type="submission" date="2021-09" db="EMBL/GenBank/DDBJ databases">
        <authorList>
            <person name="Jia N."/>
            <person name="Wang J."/>
            <person name="Shi W."/>
            <person name="Du L."/>
            <person name="Sun Y."/>
            <person name="Zhan W."/>
            <person name="Jiang J."/>
            <person name="Wang Q."/>
            <person name="Zhang B."/>
            <person name="Ji P."/>
            <person name="Sakyi L.B."/>
            <person name="Cui X."/>
            <person name="Yuan T."/>
            <person name="Jiang B."/>
            <person name="Yang W."/>
            <person name="Lam T.T.-Y."/>
            <person name="Chang Q."/>
            <person name="Ding S."/>
            <person name="Wang X."/>
            <person name="Zhu J."/>
            <person name="Ruan X."/>
            <person name="Zhao L."/>
            <person name="Wei J."/>
            <person name="Que T."/>
            <person name="Du C."/>
            <person name="Cheng J."/>
            <person name="Dai P."/>
            <person name="Han X."/>
            <person name="Huang E."/>
            <person name="Gao Y."/>
            <person name="Liu J."/>
            <person name="Shao H."/>
            <person name="Ye R."/>
            <person name="Li L."/>
            <person name="Wei W."/>
            <person name="Wang X."/>
            <person name="Wang C."/>
            <person name="Huo Q."/>
            <person name="Li W."/>
            <person name="Guo W."/>
            <person name="Chen H."/>
            <person name="Chen S."/>
            <person name="Zhou L."/>
            <person name="Zhou L."/>
            <person name="Ni X."/>
            <person name="Tian J."/>
            <person name="Zhou Y."/>
            <person name="Sheng Y."/>
            <person name="Liu T."/>
            <person name="Pan Y."/>
            <person name="Xia L."/>
            <person name="Li J."/>
            <person name="Zhao F."/>
            <person name="Cao W."/>
        </authorList>
    </citation>
    <scope>NUCLEOTIDE SEQUENCE</scope>
    <source>
        <strain evidence="3">Rsan-2018</strain>
        <tissue evidence="3">Larvae</tissue>
    </source>
</reference>
<name>A0A9D4SWZ7_RHISA</name>
<sequence>MSDASATASPVPRKSDTDQKGDAVCQKPPSPSFLTTSGAASTQEQLKVDKVVAEQCAKDDPEPKNKDEAVKPSVPDAVAESAKKQDKGGILTPTPKKKKRSRHSKAPRESNGPVASPKRRRKRARIGEKKNIIEVPRDDIDSKVTPASLTPLASAVVSPVLSAVASVTPCIEEAQNAATAPVGEGGGRAAAVDMRRPSILKLPLKSKGWVPGLLYGAQGTVANTAQRKSSTVGFDMAHQVDVPGGECEGEREEEEVPLERAENQQRTRFSVDLPLKGFEGADTVPLADSARPTDKAVGWSSPTSPTSPTTDESRNAPRSNARRYSVAMCIASPRNGAMADDESAQRRAPVRRKLSATNSVSPRGRHGSIKDEKMTNRLSTRGASGLLTWLLLMTPTSLMATVFCCVSLYILHLRNRTTLNAEANREVCLVATTQLNKLGPIKHSDLLLPYALTSYALFVCLSSIIGYNSGVMPATRKECCAPKRRMIVWSAMSRDVPWAVLVIHGTVQLTTGIVQSNKLLPAGFALLGSDFWSRNSLVTNQAVIGAIGSVLAETVNNEFLSADLVPLVLRIAQDNDVPGAAYAVPAAVGASSNMILPINLPMIVAHEVIEVPMVQVFIIGTITKTVTVAISIVSVNAYGSYLIPWTDPTSLNSTYNARGLASRER</sequence>
<dbReference type="AlphaFoldDB" id="A0A9D4SWZ7"/>
<evidence type="ECO:0000313" key="4">
    <source>
        <dbReference type="Proteomes" id="UP000821837"/>
    </source>
</evidence>
<evidence type="ECO:0000256" key="2">
    <source>
        <dbReference type="SAM" id="Phobius"/>
    </source>
</evidence>
<dbReference type="VEuPathDB" id="VectorBase:RSAN_049614"/>
<dbReference type="EMBL" id="JABSTV010001250">
    <property type="protein sequence ID" value="KAH7956556.1"/>
    <property type="molecule type" value="Genomic_DNA"/>
</dbReference>
<keyword evidence="2" id="KW-0472">Membrane</keyword>
<evidence type="ECO:0000313" key="3">
    <source>
        <dbReference type="EMBL" id="KAH7956556.1"/>
    </source>
</evidence>
<protein>
    <submittedName>
        <fullName evidence="3">Uncharacterized protein</fullName>
    </submittedName>
</protein>
<feature type="compositionally biased region" description="Acidic residues" evidence="1">
    <location>
        <begin position="247"/>
        <end position="256"/>
    </location>
</feature>
<feature type="region of interest" description="Disordered" evidence="1">
    <location>
        <begin position="280"/>
        <end position="322"/>
    </location>
</feature>
<gene>
    <name evidence="3" type="ORF">HPB52_010630</name>
</gene>
<feature type="region of interest" description="Disordered" evidence="1">
    <location>
        <begin position="240"/>
        <end position="265"/>
    </location>
</feature>
<feature type="compositionally biased region" description="Basic residues" evidence="1">
    <location>
        <begin position="95"/>
        <end position="105"/>
    </location>
</feature>
<keyword evidence="2" id="KW-0812">Transmembrane</keyword>
<dbReference type="Proteomes" id="UP000821837">
    <property type="component" value="Unassembled WGS sequence"/>
</dbReference>